<dbReference type="AlphaFoldDB" id="A0A2K1L1W7"/>
<keyword evidence="3" id="KW-1185">Reference proteome</keyword>
<gene>
    <name evidence="1" type="ORF">PHYPA_002817</name>
</gene>
<reference evidence="2" key="3">
    <citation type="submission" date="2020-12" db="UniProtKB">
        <authorList>
            <consortium name="EnsemblPlants"/>
        </authorList>
    </citation>
    <scope>IDENTIFICATION</scope>
</reference>
<evidence type="ECO:0000313" key="2">
    <source>
        <dbReference type="EnsemblPlants" id="PAC:32936136.CDS.1"/>
    </source>
</evidence>
<dbReference type="PaxDb" id="3218-PP1S358_54V6.1"/>
<accession>A0A2K1L1W7</accession>
<sequence>MMVAACVGALDPHNQPSRISRSITMSGGKACCPSSPATQASITTFCSVHDLHTTICSTCLTTTSPSLVMWSHSGNIWLPLEAPQAWKALDFSPPLVEAGAWLQAQVPRGSSRVGSLAKGSNVSRMKLTLRRQEQPLHMVESYMHCSKEKLRIGDPRRHGLDKHRRKAGLVGVVARFVRVVRTLARS</sequence>
<protein>
    <submittedName>
        <fullName evidence="1 2">Uncharacterized protein</fullName>
    </submittedName>
</protein>
<dbReference type="Gramene" id="Pp3c2_17237V3.1">
    <property type="protein sequence ID" value="PAC:32936136.CDS.1"/>
    <property type="gene ID" value="Pp3c2_17237"/>
</dbReference>
<name>A0A2K1L1W7_PHYPA</name>
<proteinExistence type="predicted"/>
<dbReference type="EnsemblPlants" id="Pp3c2_17237V3.1">
    <property type="protein sequence ID" value="PAC:32936136.CDS.1"/>
    <property type="gene ID" value="Pp3c2_17237"/>
</dbReference>
<reference evidence="1 3" key="2">
    <citation type="journal article" date="2018" name="Plant J.">
        <title>The Physcomitrella patens chromosome-scale assembly reveals moss genome structure and evolution.</title>
        <authorList>
            <person name="Lang D."/>
            <person name="Ullrich K.K."/>
            <person name="Murat F."/>
            <person name="Fuchs J."/>
            <person name="Jenkins J."/>
            <person name="Haas F.B."/>
            <person name="Piednoel M."/>
            <person name="Gundlach H."/>
            <person name="Van Bel M."/>
            <person name="Meyberg R."/>
            <person name="Vives C."/>
            <person name="Morata J."/>
            <person name="Symeonidi A."/>
            <person name="Hiss M."/>
            <person name="Muchero W."/>
            <person name="Kamisugi Y."/>
            <person name="Saleh O."/>
            <person name="Blanc G."/>
            <person name="Decker E.L."/>
            <person name="van Gessel N."/>
            <person name="Grimwood J."/>
            <person name="Hayes R.D."/>
            <person name="Graham S.W."/>
            <person name="Gunter L.E."/>
            <person name="McDaniel S.F."/>
            <person name="Hoernstein S.N.W."/>
            <person name="Larsson A."/>
            <person name="Li F.W."/>
            <person name="Perroud P.F."/>
            <person name="Phillips J."/>
            <person name="Ranjan P."/>
            <person name="Rokshar D.S."/>
            <person name="Rothfels C.J."/>
            <person name="Schneider L."/>
            <person name="Shu S."/>
            <person name="Stevenson D.W."/>
            <person name="Thummler F."/>
            <person name="Tillich M."/>
            <person name="Villarreal Aguilar J.C."/>
            <person name="Widiez T."/>
            <person name="Wong G.K."/>
            <person name="Wymore A."/>
            <person name="Zhang Y."/>
            <person name="Zimmer A.D."/>
            <person name="Quatrano R.S."/>
            <person name="Mayer K.F.X."/>
            <person name="Goodstein D."/>
            <person name="Casacuberta J.M."/>
            <person name="Vandepoele K."/>
            <person name="Reski R."/>
            <person name="Cuming A.C."/>
            <person name="Tuskan G.A."/>
            <person name="Maumus F."/>
            <person name="Salse J."/>
            <person name="Schmutz J."/>
            <person name="Rensing S.A."/>
        </authorList>
    </citation>
    <scope>NUCLEOTIDE SEQUENCE [LARGE SCALE GENOMIC DNA]</scope>
    <source>
        <strain evidence="2 3">cv. Gransden 2004</strain>
    </source>
</reference>
<reference evidence="1 3" key="1">
    <citation type="journal article" date="2008" name="Science">
        <title>The Physcomitrella genome reveals evolutionary insights into the conquest of land by plants.</title>
        <authorList>
            <person name="Rensing S."/>
            <person name="Lang D."/>
            <person name="Zimmer A."/>
            <person name="Terry A."/>
            <person name="Salamov A."/>
            <person name="Shapiro H."/>
            <person name="Nishiyama T."/>
            <person name="Perroud P.-F."/>
            <person name="Lindquist E."/>
            <person name="Kamisugi Y."/>
            <person name="Tanahashi T."/>
            <person name="Sakakibara K."/>
            <person name="Fujita T."/>
            <person name="Oishi K."/>
            <person name="Shin-I T."/>
            <person name="Kuroki Y."/>
            <person name="Toyoda A."/>
            <person name="Suzuki Y."/>
            <person name="Hashimoto A."/>
            <person name="Yamaguchi K."/>
            <person name="Sugano A."/>
            <person name="Kohara Y."/>
            <person name="Fujiyama A."/>
            <person name="Anterola A."/>
            <person name="Aoki S."/>
            <person name="Ashton N."/>
            <person name="Barbazuk W.B."/>
            <person name="Barker E."/>
            <person name="Bennetzen J."/>
            <person name="Bezanilla M."/>
            <person name="Blankenship R."/>
            <person name="Cho S.H."/>
            <person name="Dutcher S."/>
            <person name="Estelle M."/>
            <person name="Fawcett J.A."/>
            <person name="Gundlach H."/>
            <person name="Hanada K."/>
            <person name="Heyl A."/>
            <person name="Hicks K.A."/>
            <person name="Hugh J."/>
            <person name="Lohr M."/>
            <person name="Mayer K."/>
            <person name="Melkozernov A."/>
            <person name="Murata T."/>
            <person name="Nelson D."/>
            <person name="Pils B."/>
            <person name="Prigge M."/>
            <person name="Reiss B."/>
            <person name="Renner T."/>
            <person name="Rombauts S."/>
            <person name="Rushton P."/>
            <person name="Sanderfoot A."/>
            <person name="Schween G."/>
            <person name="Shiu S.-H."/>
            <person name="Stueber K."/>
            <person name="Theodoulou F.L."/>
            <person name="Tu H."/>
            <person name="Van de Peer Y."/>
            <person name="Verrier P.J."/>
            <person name="Waters E."/>
            <person name="Wood A."/>
            <person name="Yang L."/>
            <person name="Cove D."/>
            <person name="Cuming A."/>
            <person name="Hasebe M."/>
            <person name="Lucas S."/>
            <person name="Mishler D.B."/>
            <person name="Reski R."/>
            <person name="Grigoriev I."/>
            <person name="Quatrano R.S."/>
            <person name="Boore J.L."/>
        </authorList>
    </citation>
    <scope>NUCLEOTIDE SEQUENCE [LARGE SCALE GENOMIC DNA]</scope>
    <source>
        <strain evidence="2 3">cv. Gransden 2004</strain>
    </source>
</reference>
<dbReference type="InParanoid" id="A0A2K1L1W7"/>
<organism evidence="1">
    <name type="scientific">Physcomitrium patens</name>
    <name type="common">Spreading-leaved earth moss</name>
    <name type="synonym">Physcomitrella patens</name>
    <dbReference type="NCBI Taxonomy" id="3218"/>
    <lineage>
        <taxon>Eukaryota</taxon>
        <taxon>Viridiplantae</taxon>
        <taxon>Streptophyta</taxon>
        <taxon>Embryophyta</taxon>
        <taxon>Bryophyta</taxon>
        <taxon>Bryophytina</taxon>
        <taxon>Bryopsida</taxon>
        <taxon>Funariidae</taxon>
        <taxon>Funariales</taxon>
        <taxon>Funariaceae</taxon>
        <taxon>Physcomitrium</taxon>
    </lineage>
</organism>
<dbReference type="Proteomes" id="UP000006727">
    <property type="component" value="Chromosome 2"/>
</dbReference>
<evidence type="ECO:0000313" key="3">
    <source>
        <dbReference type="Proteomes" id="UP000006727"/>
    </source>
</evidence>
<evidence type="ECO:0000313" key="1">
    <source>
        <dbReference type="EMBL" id="PNR60024.1"/>
    </source>
</evidence>
<dbReference type="EMBL" id="ABEU02000002">
    <property type="protein sequence ID" value="PNR60024.1"/>
    <property type="molecule type" value="Genomic_DNA"/>
</dbReference>